<dbReference type="EMBL" id="JAVDWA010000001">
    <property type="protein sequence ID" value="MDR7071552.1"/>
    <property type="molecule type" value="Genomic_DNA"/>
</dbReference>
<feature type="transmembrane region" description="Helical" evidence="1">
    <location>
        <begin position="58"/>
        <end position="77"/>
    </location>
</feature>
<dbReference type="Proteomes" id="UP001258181">
    <property type="component" value="Unassembled WGS sequence"/>
</dbReference>
<gene>
    <name evidence="2" type="ORF">J2X07_000527</name>
</gene>
<reference evidence="2 3" key="1">
    <citation type="submission" date="2023-07" db="EMBL/GenBank/DDBJ databases">
        <title>Sorghum-associated microbial communities from plants grown in Nebraska, USA.</title>
        <authorList>
            <person name="Schachtman D."/>
        </authorList>
    </citation>
    <scope>NUCLEOTIDE SEQUENCE [LARGE SCALE GENOMIC DNA]</scope>
    <source>
        <strain evidence="2 3">BE211</strain>
    </source>
</reference>
<accession>A0ABU1TWF4</accession>
<keyword evidence="1" id="KW-0472">Membrane</keyword>
<keyword evidence="3" id="KW-1185">Reference proteome</keyword>
<sequence>MSLYQLGYTIIFTSLLTLIVRSENTIVEVMSVLVIVLATMFTYSAINKNPKKFFIKMPLFVSAIISGIVMTISIFFVKSFF</sequence>
<keyword evidence="1" id="KW-1133">Transmembrane helix</keyword>
<organism evidence="2 3">
    <name type="scientific">Fictibacillus barbaricus</name>
    <dbReference type="NCBI Taxonomy" id="182136"/>
    <lineage>
        <taxon>Bacteria</taxon>
        <taxon>Bacillati</taxon>
        <taxon>Bacillota</taxon>
        <taxon>Bacilli</taxon>
        <taxon>Bacillales</taxon>
        <taxon>Fictibacillaceae</taxon>
        <taxon>Fictibacillus</taxon>
    </lineage>
</organism>
<name>A0ABU1TWF4_9BACL</name>
<comment type="caution">
    <text evidence="2">The sequence shown here is derived from an EMBL/GenBank/DDBJ whole genome shotgun (WGS) entry which is preliminary data.</text>
</comment>
<protein>
    <recommendedName>
        <fullName evidence="4">DUF3953 domain-containing protein</fullName>
    </recommendedName>
</protein>
<evidence type="ECO:0000313" key="3">
    <source>
        <dbReference type="Proteomes" id="UP001258181"/>
    </source>
</evidence>
<evidence type="ECO:0000256" key="1">
    <source>
        <dbReference type="SAM" id="Phobius"/>
    </source>
</evidence>
<feature type="transmembrane region" description="Helical" evidence="1">
    <location>
        <begin position="25"/>
        <end position="46"/>
    </location>
</feature>
<keyword evidence="1" id="KW-0812">Transmembrane</keyword>
<proteinExistence type="predicted"/>
<evidence type="ECO:0008006" key="4">
    <source>
        <dbReference type="Google" id="ProtNLM"/>
    </source>
</evidence>
<evidence type="ECO:0000313" key="2">
    <source>
        <dbReference type="EMBL" id="MDR7071552.1"/>
    </source>
</evidence>